<evidence type="ECO:0000256" key="1">
    <source>
        <dbReference type="ARBA" id="ARBA00004613"/>
    </source>
</evidence>
<organism evidence="5">
    <name type="scientific">Graphocephala atropunctata</name>
    <dbReference type="NCBI Taxonomy" id="36148"/>
    <lineage>
        <taxon>Eukaryota</taxon>
        <taxon>Metazoa</taxon>
        <taxon>Ecdysozoa</taxon>
        <taxon>Arthropoda</taxon>
        <taxon>Hexapoda</taxon>
        <taxon>Insecta</taxon>
        <taxon>Pterygota</taxon>
        <taxon>Neoptera</taxon>
        <taxon>Paraneoptera</taxon>
        <taxon>Hemiptera</taxon>
        <taxon>Auchenorrhyncha</taxon>
        <taxon>Membracoidea</taxon>
        <taxon>Cicadellidae</taxon>
        <taxon>Cicadellinae</taxon>
        <taxon>Cicadellini</taxon>
        <taxon>Graphocephala</taxon>
    </lineage>
</organism>
<accession>A0A1B6LUC9</accession>
<name>A0A1B6LUC9_9HEMI</name>
<dbReference type="InterPro" id="IPR052295">
    <property type="entry name" value="Odorant-binding_protein"/>
</dbReference>
<feature type="compositionally biased region" description="Pro residues" evidence="4">
    <location>
        <begin position="48"/>
        <end position="63"/>
    </location>
</feature>
<dbReference type="Gene3D" id="1.10.238.270">
    <property type="match status" value="1"/>
</dbReference>
<dbReference type="GO" id="GO:0005576">
    <property type="term" value="C:extracellular region"/>
    <property type="evidence" value="ECO:0007669"/>
    <property type="project" value="UniProtKB-SubCell"/>
</dbReference>
<evidence type="ECO:0000256" key="4">
    <source>
        <dbReference type="SAM" id="MobiDB-lite"/>
    </source>
</evidence>
<evidence type="ECO:0000256" key="3">
    <source>
        <dbReference type="ARBA" id="ARBA00022525"/>
    </source>
</evidence>
<dbReference type="InterPro" id="IPR036728">
    <property type="entry name" value="PBP_GOBP_sf"/>
</dbReference>
<dbReference type="AlphaFoldDB" id="A0A1B6LUC9"/>
<feature type="non-terminal residue" evidence="5">
    <location>
        <position position="181"/>
    </location>
</feature>
<dbReference type="EMBL" id="GEBQ01012699">
    <property type="protein sequence ID" value="JAT27278.1"/>
    <property type="molecule type" value="Transcribed_RNA"/>
</dbReference>
<dbReference type="InterPro" id="IPR006170">
    <property type="entry name" value="PBP/GOBP"/>
</dbReference>
<evidence type="ECO:0000256" key="2">
    <source>
        <dbReference type="ARBA" id="ARBA00008098"/>
    </source>
</evidence>
<dbReference type="SUPFAM" id="SSF47565">
    <property type="entry name" value="Insect pheromone/odorant-binding proteins"/>
    <property type="match status" value="1"/>
</dbReference>
<dbReference type="PANTHER" id="PTHR21066:SF9">
    <property type="entry name" value="ODORANT-BINDING PROTEIN 59A"/>
    <property type="match status" value="1"/>
</dbReference>
<dbReference type="PANTHER" id="PTHR21066">
    <property type="entry name" value="ODORANT-BINDING PROTEIN 59A-RELATED"/>
    <property type="match status" value="1"/>
</dbReference>
<protein>
    <submittedName>
        <fullName evidence="5">Uncharacterized protein</fullName>
    </submittedName>
</protein>
<keyword evidence="3" id="KW-0964">Secreted</keyword>
<evidence type="ECO:0000313" key="5">
    <source>
        <dbReference type="EMBL" id="JAT27278.1"/>
    </source>
</evidence>
<comment type="similarity">
    <text evidence="2">Belongs to the PBP/GOBP family.</text>
</comment>
<reference evidence="5" key="1">
    <citation type="submission" date="2015-11" db="EMBL/GenBank/DDBJ databases">
        <title>De novo transcriptome assembly of four potential Pierce s Disease insect vectors from Arizona vineyards.</title>
        <authorList>
            <person name="Tassone E.E."/>
        </authorList>
    </citation>
    <scope>NUCLEOTIDE SEQUENCE</scope>
</reference>
<comment type="subcellular location">
    <subcellularLocation>
        <location evidence="1">Secreted</location>
    </subcellularLocation>
</comment>
<gene>
    <name evidence="5" type="ORF">g.51199</name>
</gene>
<feature type="non-terminal residue" evidence="5">
    <location>
        <position position="1"/>
    </location>
</feature>
<feature type="region of interest" description="Disordered" evidence="4">
    <location>
        <begin position="44"/>
        <end position="64"/>
    </location>
</feature>
<dbReference type="GO" id="GO:0005549">
    <property type="term" value="F:odorant binding"/>
    <property type="evidence" value="ECO:0007669"/>
    <property type="project" value="InterPro"/>
</dbReference>
<sequence length="181" mass="19688">LVLGDDECMPPKPGDKLVHPSECCKVNDFIPEIIKTSFQKCVDKLPRPSGPPPDGASPPPSPDPAMRKAFACMMECVFSEGKLLTADKKLNKDAIKKAFTVDNKDLAAVVDKSIDACFASSLKGQDDQCQSGAEELVKCISREVFMHCPDSEWSNSVECTNLKEQVTKCPQIPVMLGHPPP</sequence>
<proteinExistence type="inferred from homology"/>
<dbReference type="Pfam" id="PF01395">
    <property type="entry name" value="PBP_GOBP"/>
    <property type="match status" value="1"/>
</dbReference>